<dbReference type="PANTHER" id="PTHR34290">
    <property type="entry name" value="SI:CH73-390P7.2"/>
    <property type="match status" value="1"/>
</dbReference>
<name>A0A5C5ZP63_9BACT</name>
<feature type="compositionally biased region" description="Polar residues" evidence="1">
    <location>
        <begin position="1"/>
        <end position="12"/>
    </location>
</feature>
<comment type="caution">
    <text evidence="3">The sequence shown here is derived from an EMBL/GenBank/DDBJ whole genome shotgun (WGS) entry which is preliminary data.</text>
</comment>
<dbReference type="InterPro" id="IPR044691">
    <property type="entry name" value="DCC1_Trx"/>
</dbReference>
<keyword evidence="2" id="KW-0472">Membrane</keyword>
<proteinExistence type="predicted"/>
<dbReference type="InterPro" id="IPR007263">
    <property type="entry name" value="DCC1-like"/>
</dbReference>
<dbReference type="PANTHER" id="PTHR34290:SF2">
    <property type="entry name" value="OS04G0668800 PROTEIN"/>
    <property type="match status" value="1"/>
</dbReference>
<feature type="compositionally biased region" description="Pro residues" evidence="1">
    <location>
        <begin position="17"/>
        <end position="28"/>
    </location>
</feature>
<protein>
    <recommendedName>
        <fullName evidence="5">Thiol-disulfide oxidoreductase</fullName>
    </recommendedName>
</protein>
<dbReference type="AlphaFoldDB" id="A0A5C5ZP63"/>
<dbReference type="OrthoDB" id="9785438at2"/>
<organism evidence="3 4">
    <name type="scientific">Pseudobythopirellula maris</name>
    <dbReference type="NCBI Taxonomy" id="2527991"/>
    <lineage>
        <taxon>Bacteria</taxon>
        <taxon>Pseudomonadati</taxon>
        <taxon>Planctomycetota</taxon>
        <taxon>Planctomycetia</taxon>
        <taxon>Pirellulales</taxon>
        <taxon>Lacipirellulaceae</taxon>
        <taxon>Pseudobythopirellula</taxon>
    </lineage>
</organism>
<gene>
    <name evidence="3" type="ORF">Mal64_24590</name>
</gene>
<evidence type="ECO:0000313" key="3">
    <source>
        <dbReference type="EMBL" id="TWT88968.1"/>
    </source>
</evidence>
<dbReference type="Proteomes" id="UP000315440">
    <property type="component" value="Unassembled WGS sequence"/>
</dbReference>
<dbReference type="RefSeq" id="WP_146400472.1">
    <property type="nucleotide sequence ID" value="NZ_SJPQ01000002.1"/>
</dbReference>
<dbReference type="GO" id="GO:0015035">
    <property type="term" value="F:protein-disulfide reductase activity"/>
    <property type="evidence" value="ECO:0007669"/>
    <property type="project" value="InterPro"/>
</dbReference>
<keyword evidence="2" id="KW-1133">Transmembrane helix</keyword>
<dbReference type="Pfam" id="PF04134">
    <property type="entry name" value="DCC1-like"/>
    <property type="match status" value="1"/>
</dbReference>
<feature type="region of interest" description="Disordered" evidence="1">
    <location>
        <begin position="1"/>
        <end position="39"/>
    </location>
</feature>
<accession>A0A5C5ZP63</accession>
<dbReference type="EMBL" id="SJPQ01000002">
    <property type="protein sequence ID" value="TWT88968.1"/>
    <property type="molecule type" value="Genomic_DNA"/>
</dbReference>
<keyword evidence="2" id="KW-0812">Transmembrane</keyword>
<reference evidence="3 4" key="1">
    <citation type="submission" date="2019-02" db="EMBL/GenBank/DDBJ databases">
        <title>Deep-cultivation of Planctomycetes and their phenomic and genomic characterization uncovers novel biology.</title>
        <authorList>
            <person name="Wiegand S."/>
            <person name="Jogler M."/>
            <person name="Boedeker C."/>
            <person name="Pinto D."/>
            <person name="Vollmers J."/>
            <person name="Rivas-Marin E."/>
            <person name="Kohn T."/>
            <person name="Peeters S.H."/>
            <person name="Heuer A."/>
            <person name="Rast P."/>
            <person name="Oberbeckmann S."/>
            <person name="Bunk B."/>
            <person name="Jeske O."/>
            <person name="Meyerdierks A."/>
            <person name="Storesund J.E."/>
            <person name="Kallscheuer N."/>
            <person name="Luecker S."/>
            <person name="Lage O.M."/>
            <person name="Pohl T."/>
            <person name="Merkel B.J."/>
            <person name="Hornburger P."/>
            <person name="Mueller R.-W."/>
            <person name="Bruemmer F."/>
            <person name="Labrenz M."/>
            <person name="Spormann A.M."/>
            <person name="Op Den Camp H."/>
            <person name="Overmann J."/>
            <person name="Amann R."/>
            <person name="Jetten M.S.M."/>
            <person name="Mascher T."/>
            <person name="Medema M.H."/>
            <person name="Devos D.P."/>
            <person name="Kaster A.-K."/>
            <person name="Ovreas L."/>
            <person name="Rohde M."/>
            <person name="Galperin M.Y."/>
            <person name="Jogler C."/>
        </authorList>
    </citation>
    <scope>NUCLEOTIDE SEQUENCE [LARGE SCALE GENOMIC DNA]</scope>
    <source>
        <strain evidence="3 4">Mal64</strain>
    </source>
</reference>
<sequence length="168" mass="19096">MTSDAKTNASDNAAQPQDPPQAAQPPPQAGSELPGPDERPDAAVVLYDGQCVFCRRQAERLAWWDCQGKLAYLSLHDPLVEECFPDISRERLLDEMCLVDQSGERHWGADAFKQLTVRLRRLWWLAPVMWLPGMMLLARPVYRWVSRNRYMIAGKRDECADGACSLHK</sequence>
<evidence type="ECO:0000313" key="4">
    <source>
        <dbReference type="Proteomes" id="UP000315440"/>
    </source>
</evidence>
<feature type="transmembrane region" description="Helical" evidence="2">
    <location>
        <begin position="122"/>
        <end position="142"/>
    </location>
</feature>
<evidence type="ECO:0000256" key="2">
    <source>
        <dbReference type="SAM" id="Phobius"/>
    </source>
</evidence>
<evidence type="ECO:0008006" key="5">
    <source>
        <dbReference type="Google" id="ProtNLM"/>
    </source>
</evidence>
<evidence type="ECO:0000256" key="1">
    <source>
        <dbReference type="SAM" id="MobiDB-lite"/>
    </source>
</evidence>
<keyword evidence="4" id="KW-1185">Reference proteome</keyword>